<feature type="transmembrane region" description="Helical" evidence="1">
    <location>
        <begin position="115"/>
        <end position="134"/>
    </location>
</feature>
<keyword evidence="1" id="KW-0472">Membrane</keyword>
<proteinExistence type="predicted"/>
<gene>
    <name evidence="2" type="ORF">SAMN04489758_10332</name>
</gene>
<evidence type="ECO:0000256" key="1">
    <source>
        <dbReference type="SAM" id="Phobius"/>
    </source>
</evidence>
<evidence type="ECO:0000313" key="3">
    <source>
        <dbReference type="Proteomes" id="UP000198558"/>
    </source>
</evidence>
<sequence length="137" mass="16589">MYAASQGVTEYINRMEVFSNEGRYLIDKWNTDYYTLKHLRWLRNTIVHNLEETDCSLEDLQSLKEFYQQILNRKDSLALLYMMKQKHLTKEKLSIHQDKQILENVRYKKQNRRNLFNITIVLIIAVLVMIVLNFKIF</sequence>
<name>A0A1I0CH28_9FIRM</name>
<reference evidence="3" key="1">
    <citation type="submission" date="2016-10" db="EMBL/GenBank/DDBJ databases">
        <authorList>
            <person name="Varghese N."/>
            <person name="Submissions S."/>
        </authorList>
    </citation>
    <scope>NUCLEOTIDE SEQUENCE [LARGE SCALE GENOMIC DNA]</scope>
    <source>
        <strain evidence="3">DSM 1551</strain>
    </source>
</reference>
<dbReference type="Proteomes" id="UP000198558">
    <property type="component" value="Unassembled WGS sequence"/>
</dbReference>
<keyword evidence="1" id="KW-0812">Transmembrane</keyword>
<accession>A0A1I0CH28</accession>
<dbReference type="RefSeq" id="WP_092352076.1">
    <property type="nucleotide sequence ID" value="NZ_FOIN01000003.1"/>
</dbReference>
<protein>
    <submittedName>
        <fullName evidence="2">Uncharacterized protein</fullName>
    </submittedName>
</protein>
<keyword evidence="3" id="KW-1185">Reference proteome</keyword>
<dbReference type="EMBL" id="FOIN01000003">
    <property type="protein sequence ID" value="SET18462.1"/>
    <property type="molecule type" value="Genomic_DNA"/>
</dbReference>
<dbReference type="Pfam" id="PF20185">
    <property type="entry name" value="DUF6548"/>
    <property type="match status" value="1"/>
</dbReference>
<dbReference type="InterPro" id="IPR046678">
    <property type="entry name" value="DUF6548"/>
</dbReference>
<dbReference type="AlphaFoldDB" id="A0A1I0CH28"/>
<organism evidence="2 3">
    <name type="scientific">Thomasclavelia cocleata</name>
    <dbReference type="NCBI Taxonomy" id="69824"/>
    <lineage>
        <taxon>Bacteria</taxon>
        <taxon>Bacillati</taxon>
        <taxon>Bacillota</taxon>
        <taxon>Erysipelotrichia</taxon>
        <taxon>Erysipelotrichales</taxon>
        <taxon>Coprobacillaceae</taxon>
        <taxon>Thomasclavelia</taxon>
    </lineage>
</organism>
<evidence type="ECO:0000313" key="2">
    <source>
        <dbReference type="EMBL" id="SET18462.1"/>
    </source>
</evidence>
<keyword evidence="1" id="KW-1133">Transmembrane helix</keyword>
<dbReference type="OrthoDB" id="1771431at2"/>
<dbReference type="GeneID" id="78287493"/>